<organism evidence="2 3">
    <name type="scientific">Phaeoacremonium minimum (strain UCR-PA7)</name>
    <name type="common">Esca disease fungus</name>
    <name type="synonym">Togninia minima</name>
    <dbReference type="NCBI Taxonomy" id="1286976"/>
    <lineage>
        <taxon>Eukaryota</taxon>
        <taxon>Fungi</taxon>
        <taxon>Dikarya</taxon>
        <taxon>Ascomycota</taxon>
        <taxon>Pezizomycotina</taxon>
        <taxon>Sordariomycetes</taxon>
        <taxon>Sordariomycetidae</taxon>
        <taxon>Togniniales</taxon>
        <taxon>Togniniaceae</taxon>
        <taxon>Phaeoacremonium</taxon>
    </lineage>
</organism>
<evidence type="ECO:0000256" key="1">
    <source>
        <dbReference type="SAM" id="SignalP"/>
    </source>
</evidence>
<reference evidence="3" key="1">
    <citation type="journal article" date="2013" name="Genome Announc.">
        <title>Draft genome sequence of the ascomycete Phaeoacremonium aleophilum strain UCR-PA7, a causal agent of the esca disease complex in grapevines.</title>
        <authorList>
            <person name="Blanco-Ulate B."/>
            <person name="Rolshausen P."/>
            <person name="Cantu D."/>
        </authorList>
    </citation>
    <scope>NUCLEOTIDE SEQUENCE [LARGE SCALE GENOMIC DNA]</scope>
    <source>
        <strain evidence="3">UCR-PA7</strain>
    </source>
</reference>
<dbReference type="HOGENOM" id="CLU_1310869_0_0_1"/>
<gene>
    <name evidence="2" type="ORF">UCRPA7_241</name>
</gene>
<keyword evidence="3" id="KW-1185">Reference proteome</keyword>
<dbReference type="EMBL" id="KB932792">
    <property type="protein sequence ID" value="EOO04233.1"/>
    <property type="molecule type" value="Genomic_DNA"/>
</dbReference>
<evidence type="ECO:0000313" key="2">
    <source>
        <dbReference type="EMBL" id="EOO04233.1"/>
    </source>
</evidence>
<sequence length="210" mass="23469">MRVHGGLLEYLTVVLIGLYALPPCQAAVTNWRTMNCDIDLYNDLTLDDLYSNALAMATYAAERMDFLNDGTRVAPLSDRAKVADNLKYMFPLDYTPKEKLSSDAITVINNVKSVFTRVKALMSGPDAGYIMCTDSPLIYDYVGQYYSTGVFYFTEDSENGEKDVIILESTKGSQDPDDAYKNPDNYRILAEMCYMSETQWGAPKPPPPPA</sequence>
<name>R8BY00_PHAM7</name>
<dbReference type="RefSeq" id="XP_007911029.1">
    <property type="nucleotide sequence ID" value="XM_007912838.1"/>
</dbReference>
<accession>R8BY00</accession>
<dbReference type="GeneID" id="19322656"/>
<dbReference type="KEGG" id="tmn:UCRPA7_241"/>
<feature type="signal peptide" evidence="1">
    <location>
        <begin position="1"/>
        <end position="26"/>
    </location>
</feature>
<evidence type="ECO:0000313" key="3">
    <source>
        <dbReference type="Proteomes" id="UP000014074"/>
    </source>
</evidence>
<dbReference type="eggNOG" id="ENOG502RQKT">
    <property type="taxonomic scope" value="Eukaryota"/>
</dbReference>
<proteinExistence type="predicted"/>
<dbReference type="OrthoDB" id="3510493at2759"/>
<feature type="chain" id="PRO_5004463121" evidence="1">
    <location>
        <begin position="27"/>
        <end position="210"/>
    </location>
</feature>
<dbReference type="AlphaFoldDB" id="R8BY00"/>
<keyword evidence="1" id="KW-0732">Signal</keyword>
<protein>
    <submittedName>
        <fullName evidence="2">Uncharacterized protein</fullName>
    </submittedName>
</protein>
<dbReference type="Proteomes" id="UP000014074">
    <property type="component" value="Unassembled WGS sequence"/>
</dbReference>